<dbReference type="Gene3D" id="2.40.50.140">
    <property type="entry name" value="Nucleic acid-binding proteins"/>
    <property type="match status" value="1"/>
</dbReference>
<evidence type="ECO:0000313" key="20">
    <source>
        <dbReference type="EMBL" id="MEY8662934.1"/>
    </source>
</evidence>
<feature type="binding site" evidence="15">
    <location>
        <position position="468"/>
    </location>
    <ligand>
        <name>Mg(2+)</name>
        <dbReference type="ChEBI" id="CHEBI:18420"/>
        <note>shared with alpha subunit</note>
    </ligand>
</feature>
<dbReference type="RefSeq" id="WP_369942855.1">
    <property type="nucleotide sequence ID" value="NZ_JBCLUF010000035.1"/>
</dbReference>
<organism evidence="20 21">
    <name type="scientific">Ligilactobacillus faecis</name>
    <dbReference type="NCBI Taxonomy" id="762833"/>
    <lineage>
        <taxon>Bacteria</taxon>
        <taxon>Bacillati</taxon>
        <taxon>Bacillota</taxon>
        <taxon>Bacilli</taxon>
        <taxon>Lactobacillales</taxon>
        <taxon>Lactobacillaceae</taxon>
        <taxon>Ligilactobacillus</taxon>
    </lineage>
</organism>
<feature type="binding site" evidence="15">
    <location>
        <position position="471"/>
    </location>
    <ligand>
        <name>Mg(2+)</name>
        <dbReference type="ChEBI" id="CHEBI:18420"/>
        <note>shared with alpha subunit</note>
    </ligand>
</feature>
<keyword evidence="21" id="KW-1185">Reference proteome</keyword>
<dbReference type="SUPFAM" id="SSF55681">
    <property type="entry name" value="Class II aaRS and biotin synthetases"/>
    <property type="match status" value="1"/>
</dbReference>
<dbReference type="SUPFAM" id="SSF56037">
    <property type="entry name" value="PheT/TilS domain"/>
    <property type="match status" value="1"/>
</dbReference>
<reference evidence="20 21" key="1">
    <citation type="submission" date="2024-03" db="EMBL/GenBank/DDBJ databases">
        <title>Mouse gut bacterial collection (mGBC) of GemPharmatech.</title>
        <authorList>
            <person name="He Y."/>
            <person name="Dong L."/>
            <person name="Wu D."/>
            <person name="Gao X."/>
            <person name="Lin Z."/>
        </authorList>
    </citation>
    <scope>NUCLEOTIDE SEQUENCE [LARGE SCALE GENOMIC DNA]</scope>
    <source>
        <strain evidence="20 21">15-30</strain>
    </source>
</reference>
<evidence type="ECO:0000256" key="12">
    <source>
        <dbReference type="ARBA" id="ARBA00022917"/>
    </source>
</evidence>
<dbReference type="PANTHER" id="PTHR10947:SF0">
    <property type="entry name" value="PHENYLALANINE--TRNA LIGASE BETA SUBUNIT"/>
    <property type="match status" value="1"/>
</dbReference>
<dbReference type="InterPro" id="IPR009061">
    <property type="entry name" value="DNA-bd_dom_put_sf"/>
</dbReference>
<evidence type="ECO:0000256" key="13">
    <source>
        <dbReference type="ARBA" id="ARBA00023146"/>
    </source>
</evidence>
<dbReference type="InterPro" id="IPR005147">
    <property type="entry name" value="tRNA_synthase_B5-dom"/>
</dbReference>
<dbReference type="SUPFAM" id="SSF50249">
    <property type="entry name" value="Nucleic acid-binding proteins"/>
    <property type="match status" value="1"/>
</dbReference>
<dbReference type="InterPro" id="IPR004532">
    <property type="entry name" value="Phe-tRNA-ligase_IIc_bsu_bact"/>
</dbReference>
<dbReference type="PROSITE" id="PS50886">
    <property type="entry name" value="TRBD"/>
    <property type="match status" value="1"/>
</dbReference>
<evidence type="ECO:0000256" key="5">
    <source>
        <dbReference type="ARBA" id="ARBA00022555"/>
    </source>
</evidence>
<dbReference type="SMART" id="SM00874">
    <property type="entry name" value="B5"/>
    <property type="match status" value="1"/>
</dbReference>
<keyword evidence="4 15" id="KW-0963">Cytoplasm</keyword>
<dbReference type="Gene3D" id="3.30.70.380">
    <property type="entry name" value="Ferrodoxin-fold anticodon-binding domain"/>
    <property type="match status" value="1"/>
</dbReference>
<evidence type="ECO:0000256" key="16">
    <source>
        <dbReference type="PROSITE-ProRule" id="PRU00209"/>
    </source>
</evidence>
<dbReference type="InterPro" id="IPR002547">
    <property type="entry name" value="tRNA-bd_dom"/>
</dbReference>
<dbReference type="InterPro" id="IPR033714">
    <property type="entry name" value="tRNA_bind_bactPheRS"/>
</dbReference>
<evidence type="ECO:0000259" key="18">
    <source>
        <dbReference type="PROSITE" id="PS51447"/>
    </source>
</evidence>
<keyword evidence="8 15" id="KW-0547">Nucleotide-binding</keyword>
<feature type="domain" description="TRNA-binding" evidence="17">
    <location>
        <begin position="40"/>
        <end position="155"/>
    </location>
</feature>
<keyword evidence="10 15" id="KW-0460">Magnesium</keyword>
<feature type="domain" description="FDX-ACB" evidence="18">
    <location>
        <begin position="711"/>
        <end position="804"/>
    </location>
</feature>
<evidence type="ECO:0000256" key="2">
    <source>
        <dbReference type="ARBA" id="ARBA00008653"/>
    </source>
</evidence>
<evidence type="ECO:0000256" key="10">
    <source>
        <dbReference type="ARBA" id="ARBA00022842"/>
    </source>
</evidence>
<dbReference type="PANTHER" id="PTHR10947">
    <property type="entry name" value="PHENYLALANYL-TRNA SYNTHETASE BETA CHAIN AND LEUCINE-RICH REPEAT-CONTAINING PROTEIN 47"/>
    <property type="match status" value="1"/>
</dbReference>
<dbReference type="SUPFAM" id="SSF54991">
    <property type="entry name" value="Anticodon-binding domain of PheRS"/>
    <property type="match status" value="1"/>
</dbReference>
<dbReference type="Pfam" id="PF03483">
    <property type="entry name" value="B3_4"/>
    <property type="match status" value="1"/>
</dbReference>
<comment type="cofactor">
    <cofactor evidence="15">
        <name>Mg(2+)</name>
        <dbReference type="ChEBI" id="CHEBI:18420"/>
    </cofactor>
    <text evidence="15">Binds 2 magnesium ions per tetramer.</text>
</comment>
<dbReference type="HAMAP" id="MF_00283">
    <property type="entry name" value="Phe_tRNA_synth_beta1"/>
    <property type="match status" value="1"/>
</dbReference>
<keyword evidence="11 16" id="KW-0694">RNA-binding</keyword>
<evidence type="ECO:0000256" key="8">
    <source>
        <dbReference type="ARBA" id="ARBA00022741"/>
    </source>
</evidence>
<keyword evidence="5 16" id="KW-0820">tRNA-binding</keyword>
<comment type="caution">
    <text evidence="20">The sequence shown here is derived from an EMBL/GenBank/DDBJ whole genome shotgun (WGS) entry which is preliminary data.</text>
</comment>
<sequence length="804" mass="88519">MKVSTKWLNEYIPVADLDPIALSEKIERTAVEVASTTRLADGLKKIVVGHTLEVKDHPNSDHLHICQVDVGEEEPLQIVCGAPNIKADQKVIVALPNSRIAGNVKIKRGKMRGEVSEGMICALQELGFSESVVPKEFADGIYVLPADAKPGDAVFDYLGMDETVIDLDITPNRGDLLSMRGAAHEIAAIYDREVTLTHPAVIEDQTTSVTDELTVTADPALAPTYLIRTIKNVTVKESPLWLQTRLWNAGIRPINNIVDVTNYILLDYGQPLHAFDQAKLPAKELTVRLARAGEVLTTLDGEKRTLQTEDIVITSNDVPVALAGTMGGLETEISEQTTTVALEAAVFNGHHIRKTSRRENLHSEASMRFERGIDQGAVQEALDAAAQLIADLGEGQVVSGTAIGAETKPKEVTIKTSSAHINKVLGTELTAEDICQIFARLGFETKTKEADILVLVPTRRWDITIEADLVEEVARIYGYDNLPTTLPAGKATPGSYTPAQKLIRDARQILEASGLDQAISYSLTTTEKATRFALENGRPTKLDLPMSSEHTTARMNLASGLLDDVFYNASRSVNDVFLYEQGRVFVRKDDEVRPTEIEHLAGVLTGLVRPQAWNEAKVVVDFYYVKGIVANLLATLGLKDITYKATTTYPEMHPGRTAEIVVNGEVIGFLGEIHPVIQKEYKFKQRVYVFELNLTKVIALPKQTEVYTPISKYPSVTRDIALAVADNVTNQQLVDCIKQNGGNYLTDVKLFDLYEGEHITEGFKSLAYTLVYSDPNGTLQDEVVTKAFEKVQAKLIEEYNVDIR</sequence>
<keyword evidence="7 15" id="KW-0479">Metal-binding</keyword>
<gene>
    <name evidence="15 20" type="primary">pheT</name>
    <name evidence="20" type="ORF">AALT52_08540</name>
</gene>
<dbReference type="EC" id="6.1.1.20" evidence="15"/>
<dbReference type="InterPro" id="IPR005146">
    <property type="entry name" value="B3/B4_tRNA-bd"/>
</dbReference>
<dbReference type="InterPro" id="IPR045864">
    <property type="entry name" value="aa-tRNA-synth_II/BPL/LPL"/>
</dbReference>
<evidence type="ECO:0000256" key="11">
    <source>
        <dbReference type="ARBA" id="ARBA00022884"/>
    </source>
</evidence>
<dbReference type="CDD" id="cd02796">
    <property type="entry name" value="tRNA_bind_bactPheRS"/>
    <property type="match status" value="1"/>
</dbReference>
<dbReference type="InterPro" id="IPR041616">
    <property type="entry name" value="PheRS_beta_core"/>
</dbReference>
<dbReference type="SUPFAM" id="SSF46955">
    <property type="entry name" value="Putative DNA-binding domain"/>
    <property type="match status" value="1"/>
</dbReference>
<protein>
    <recommendedName>
        <fullName evidence="15">Phenylalanine--tRNA ligase beta subunit</fullName>
        <ecNumber evidence="15">6.1.1.20</ecNumber>
    </recommendedName>
    <alternativeName>
        <fullName evidence="15">Phenylalanyl-tRNA synthetase beta subunit</fullName>
        <shortName evidence="15">PheRS</shortName>
    </alternativeName>
</protein>
<keyword evidence="6 15" id="KW-0436">Ligase</keyword>
<keyword evidence="13 15" id="KW-0030">Aminoacyl-tRNA synthetase</keyword>
<evidence type="ECO:0000256" key="15">
    <source>
        <dbReference type="HAMAP-Rule" id="MF_00283"/>
    </source>
</evidence>
<dbReference type="CDD" id="cd00769">
    <property type="entry name" value="PheRS_beta_core"/>
    <property type="match status" value="1"/>
</dbReference>
<comment type="similarity">
    <text evidence="2 15">Belongs to the phenylalanyl-tRNA synthetase beta subunit family. Type 1 subfamily.</text>
</comment>
<comment type="subunit">
    <text evidence="3 15">Tetramer of two alpha and two beta subunits.</text>
</comment>
<evidence type="ECO:0000256" key="6">
    <source>
        <dbReference type="ARBA" id="ARBA00022598"/>
    </source>
</evidence>
<dbReference type="InterPro" id="IPR020825">
    <property type="entry name" value="Phe-tRNA_synthase-like_B3/B4"/>
</dbReference>
<accession>A0ABV4DR46</accession>
<evidence type="ECO:0000256" key="7">
    <source>
        <dbReference type="ARBA" id="ARBA00022723"/>
    </source>
</evidence>
<dbReference type="Proteomes" id="UP001565236">
    <property type="component" value="Unassembled WGS sequence"/>
</dbReference>
<evidence type="ECO:0000256" key="9">
    <source>
        <dbReference type="ARBA" id="ARBA00022840"/>
    </source>
</evidence>
<name>A0ABV4DR46_9LACO</name>
<dbReference type="Pfam" id="PF03484">
    <property type="entry name" value="B5"/>
    <property type="match status" value="1"/>
</dbReference>
<evidence type="ECO:0000259" key="17">
    <source>
        <dbReference type="PROSITE" id="PS50886"/>
    </source>
</evidence>
<keyword evidence="12 15" id="KW-0648">Protein biosynthesis</keyword>
<dbReference type="NCBIfam" id="NF045760">
    <property type="entry name" value="YtpR"/>
    <property type="match status" value="1"/>
</dbReference>
<feature type="domain" description="B5" evidence="19">
    <location>
        <begin position="409"/>
        <end position="484"/>
    </location>
</feature>
<dbReference type="Gene3D" id="3.30.56.10">
    <property type="match status" value="2"/>
</dbReference>
<evidence type="ECO:0000256" key="14">
    <source>
        <dbReference type="ARBA" id="ARBA00049255"/>
    </source>
</evidence>
<proteinExistence type="inferred from homology"/>
<keyword evidence="9 15" id="KW-0067">ATP-binding</keyword>
<feature type="binding site" evidence="15">
    <location>
        <position position="472"/>
    </location>
    <ligand>
        <name>Mg(2+)</name>
        <dbReference type="ChEBI" id="CHEBI:18420"/>
        <note>shared with alpha subunit</note>
    </ligand>
</feature>
<evidence type="ECO:0000313" key="21">
    <source>
        <dbReference type="Proteomes" id="UP001565236"/>
    </source>
</evidence>
<dbReference type="NCBIfam" id="TIGR00472">
    <property type="entry name" value="pheT_bact"/>
    <property type="match status" value="1"/>
</dbReference>
<evidence type="ECO:0000256" key="3">
    <source>
        <dbReference type="ARBA" id="ARBA00011209"/>
    </source>
</evidence>
<dbReference type="GO" id="GO:0004826">
    <property type="term" value="F:phenylalanine-tRNA ligase activity"/>
    <property type="evidence" value="ECO:0007669"/>
    <property type="project" value="UniProtKB-EC"/>
</dbReference>
<dbReference type="Pfam" id="PF17759">
    <property type="entry name" value="tRNA_synthFbeta"/>
    <property type="match status" value="1"/>
</dbReference>
<dbReference type="PROSITE" id="PS51483">
    <property type="entry name" value="B5"/>
    <property type="match status" value="1"/>
</dbReference>
<dbReference type="PROSITE" id="PS51447">
    <property type="entry name" value="FDX_ACB"/>
    <property type="match status" value="1"/>
</dbReference>
<comment type="subcellular location">
    <subcellularLocation>
        <location evidence="1 15">Cytoplasm</location>
    </subcellularLocation>
</comment>
<dbReference type="InterPro" id="IPR012340">
    <property type="entry name" value="NA-bd_OB-fold"/>
</dbReference>
<evidence type="ECO:0000256" key="1">
    <source>
        <dbReference type="ARBA" id="ARBA00004496"/>
    </source>
</evidence>
<dbReference type="Gene3D" id="3.50.40.10">
    <property type="entry name" value="Phenylalanyl-trna Synthetase, Chain B, domain 3"/>
    <property type="match status" value="1"/>
</dbReference>
<dbReference type="SMART" id="SM00873">
    <property type="entry name" value="B3_4"/>
    <property type="match status" value="1"/>
</dbReference>
<dbReference type="Pfam" id="PF01588">
    <property type="entry name" value="tRNA_bind"/>
    <property type="match status" value="1"/>
</dbReference>
<comment type="catalytic activity">
    <reaction evidence="14 15">
        <text>tRNA(Phe) + L-phenylalanine + ATP = L-phenylalanyl-tRNA(Phe) + AMP + diphosphate + H(+)</text>
        <dbReference type="Rhea" id="RHEA:19413"/>
        <dbReference type="Rhea" id="RHEA-COMP:9668"/>
        <dbReference type="Rhea" id="RHEA-COMP:9699"/>
        <dbReference type="ChEBI" id="CHEBI:15378"/>
        <dbReference type="ChEBI" id="CHEBI:30616"/>
        <dbReference type="ChEBI" id="CHEBI:33019"/>
        <dbReference type="ChEBI" id="CHEBI:58095"/>
        <dbReference type="ChEBI" id="CHEBI:78442"/>
        <dbReference type="ChEBI" id="CHEBI:78531"/>
        <dbReference type="ChEBI" id="CHEBI:456215"/>
        <dbReference type="EC" id="6.1.1.20"/>
    </reaction>
</comment>
<feature type="binding site" evidence="15">
    <location>
        <position position="462"/>
    </location>
    <ligand>
        <name>Mg(2+)</name>
        <dbReference type="ChEBI" id="CHEBI:18420"/>
        <note>shared with alpha subunit</note>
    </ligand>
</feature>
<dbReference type="EMBL" id="JBCLUF010000035">
    <property type="protein sequence ID" value="MEY8662934.1"/>
    <property type="molecule type" value="Genomic_DNA"/>
</dbReference>
<evidence type="ECO:0000256" key="4">
    <source>
        <dbReference type="ARBA" id="ARBA00022490"/>
    </source>
</evidence>
<dbReference type="Pfam" id="PF03147">
    <property type="entry name" value="FDX-ACB"/>
    <property type="match status" value="1"/>
</dbReference>
<dbReference type="InterPro" id="IPR045060">
    <property type="entry name" value="Phe-tRNA-ligase_IIc_bsu"/>
</dbReference>
<dbReference type="InterPro" id="IPR036690">
    <property type="entry name" value="Fdx_antiC-bd_sf"/>
</dbReference>
<evidence type="ECO:0000259" key="19">
    <source>
        <dbReference type="PROSITE" id="PS51483"/>
    </source>
</evidence>
<dbReference type="Gene3D" id="3.30.930.10">
    <property type="entry name" value="Bira Bifunctional Protein, Domain 2"/>
    <property type="match status" value="1"/>
</dbReference>
<dbReference type="SMART" id="SM00896">
    <property type="entry name" value="FDX-ACB"/>
    <property type="match status" value="1"/>
</dbReference>
<dbReference type="InterPro" id="IPR005121">
    <property type="entry name" value="Fdx_antiC-bd"/>
</dbReference>